<dbReference type="InterPro" id="IPR009057">
    <property type="entry name" value="Homeodomain-like_sf"/>
</dbReference>
<dbReference type="InterPro" id="IPR046348">
    <property type="entry name" value="SIS_dom_sf"/>
</dbReference>
<feature type="domain" description="SIS" evidence="6">
    <location>
        <begin position="133"/>
        <end position="278"/>
    </location>
</feature>
<dbReference type="PROSITE" id="PS51071">
    <property type="entry name" value="HTH_RPIR"/>
    <property type="match status" value="1"/>
</dbReference>
<dbReference type="InterPro" id="IPR035472">
    <property type="entry name" value="RpiR-like_SIS"/>
</dbReference>
<evidence type="ECO:0000256" key="2">
    <source>
        <dbReference type="ARBA" id="ARBA00023125"/>
    </source>
</evidence>
<dbReference type="PROSITE" id="PS51464">
    <property type="entry name" value="SIS"/>
    <property type="match status" value="1"/>
</dbReference>
<dbReference type="InterPro" id="IPR036388">
    <property type="entry name" value="WH-like_DNA-bd_sf"/>
</dbReference>
<dbReference type="Gene3D" id="1.10.10.10">
    <property type="entry name" value="Winged helix-like DNA-binding domain superfamily/Winged helix DNA-binding domain"/>
    <property type="match status" value="1"/>
</dbReference>
<dbReference type="PANTHER" id="PTHR30514">
    <property type="entry name" value="GLUCOKINASE"/>
    <property type="match status" value="1"/>
</dbReference>
<evidence type="ECO:0000256" key="1">
    <source>
        <dbReference type="ARBA" id="ARBA00023015"/>
    </source>
</evidence>
<organism evidence="7">
    <name type="scientific">plant metagenome</name>
    <dbReference type="NCBI Taxonomy" id="1297885"/>
    <lineage>
        <taxon>unclassified sequences</taxon>
        <taxon>metagenomes</taxon>
        <taxon>organismal metagenomes</taxon>
    </lineage>
</organism>
<dbReference type="GO" id="GO:1901135">
    <property type="term" value="P:carbohydrate derivative metabolic process"/>
    <property type="evidence" value="ECO:0007669"/>
    <property type="project" value="InterPro"/>
</dbReference>
<evidence type="ECO:0000259" key="5">
    <source>
        <dbReference type="PROSITE" id="PS51071"/>
    </source>
</evidence>
<dbReference type="GO" id="GO:0097367">
    <property type="term" value="F:carbohydrate derivative binding"/>
    <property type="evidence" value="ECO:0007669"/>
    <property type="project" value="InterPro"/>
</dbReference>
<dbReference type="SUPFAM" id="SSF46689">
    <property type="entry name" value="Homeodomain-like"/>
    <property type="match status" value="1"/>
</dbReference>
<dbReference type="AlphaFoldDB" id="A0A484TPJ5"/>
<evidence type="ECO:0000259" key="6">
    <source>
        <dbReference type="PROSITE" id="PS51464"/>
    </source>
</evidence>
<dbReference type="InterPro" id="IPR001347">
    <property type="entry name" value="SIS_dom"/>
</dbReference>
<name>A0A484TPJ5_9ZZZZ</name>
<dbReference type="InterPro" id="IPR047640">
    <property type="entry name" value="RpiR-like"/>
</dbReference>
<keyword evidence="2" id="KW-0238">DNA-binding</keyword>
<sequence length="330" mass="35039">MQGESAMAAMSAQERLQQGYAGYTPELQRAARWIISHPAEAGLWSMRRQAEAVQVSPATMLRLARAAGYDGYDALRQACQQALARKANTTLRERAAALQAGPELDGHAALTGLQVDALRSVQQANSLAQLDAAAQTMLQSRLVGFLGTRSSFGIAFQMRYAYQLVRSNGILIDGLGAMQAEAADVLQAGDALVVISQAPYPALTVQLATELSARGVALIALTDSPLAPYTAQARHTLVFTPPDTGQAQGRPGSFFHTTAGLLGLAEHLVARLAARGGPEVLTRLSAVETRLRARRAYWRATPEAGERQHTNAAHAASPSLSSDAPFSDTP</sequence>
<dbReference type="InterPro" id="IPR000281">
    <property type="entry name" value="HTH_RpiR"/>
</dbReference>
<evidence type="ECO:0000313" key="7">
    <source>
        <dbReference type="EMBL" id="VFR76287.1"/>
    </source>
</evidence>
<dbReference type="Pfam" id="PF01380">
    <property type="entry name" value="SIS"/>
    <property type="match status" value="1"/>
</dbReference>
<dbReference type="CDD" id="cd05013">
    <property type="entry name" value="SIS_RpiR"/>
    <property type="match status" value="1"/>
</dbReference>
<dbReference type="EMBL" id="CAADIJ010000020">
    <property type="protein sequence ID" value="VFR76287.1"/>
    <property type="molecule type" value="Genomic_DNA"/>
</dbReference>
<accession>A0A484TPJ5</accession>
<proteinExistence type="predicted"/>
<dbReference type="GO" id="GO:0003677">
    <property type="term" value="F:DNA binding"/>
    <property type="evidence" value="ECO:0007669"/>
    <property type="project" value="UniProtKB-KW"/>
</dbReference>
<gene>
    <name evidence="7" type="ORF">DAR3_1815</name>
</gene>
<evidence type="ECO:0000256" key="4">
    <source>
        <dbReference type="SAM" id="MobiDB-lite"/>
    </source>
</evidence>
<keyword evidence="1" id="KW-0805">Transcription regulation</keyword>
<feature type="compositionally biased region" description="Polar residues" evidence="4">
    <location>
        <begin position="318"/>
        <end position="330"/>
    </location>
</feature>
<feature type="domain" description="HTH rpiR-type" evidence="5">
    <location>
        <begin position="10"/>
        <end position="86"/>
    </location>
</feature>
<protein>
    <submittedName>
        <fullName evidence="7">Transcriptional regulators</fullName>
    </submittedName>
</protein>
<keyword evidence="3" id="KW-0804">Transcription</keyword>
<dbReference type="PANTHER" id="PTHR30514:SF18">
    <property type="entry name" value="RPIR-FAMILY TRANSCRIPTIONAL REGULATOR"/>
    <property type="match status" value="1"/>
</dbReference>
<dbReference type="Pfam" id="PF01418">
    <property type="entry name" value="HTH_6"/>
    <property type="match status" value="1"/>
</dbReference>
<dbReference type="Gene3D" id="3.40.50.10490">
    <property type="entry name" value="Glucose-6-phosphate isomerase like protein, domain 1"/>
    <property type="match status" value="1"/>
</dbReference>
<dbReference type="GO" id="GO:0003700">
    <property type="term" value="F:DNA-binding transcription factor activity"/>
    <property type="evidence" value="ECO:0007669"/>
    <property type="project" value="InterPro"/>
</dbReference>
<reference evidence="7" key="1">
    <citation type="submission" date="2019-03" db="EMBL/GenBank/DDBJ databases">
        <authorList>
            <person name="Danneels B."/>
        </authorList>
    </citation>
    <scope>NUCLEOTIDE SEQUENCE</scope>
</reference>
<evidence type="ECO:0000256" key="3">
    <source>
        <dbReference type="ARBA" id="ARBA00023163"/>
    </source>
</evidence>
<feature type="region of interest" description="Disordered" evidence="4">
    <location>
        <begin position="301"/>
        <end position="330"/>
    </location>
</feature>
<dbReference type="SUPFAM" id="SSF53697">
    <property type="entry name" value="SIS domain"/>
    <property type="match status" value="1"/>
</dbReference>